<feature type="domain" description="PAS" evidence="1">
    <location>
        <begin position="256"/>
        <end position="327"/>
    </location>
</feature>
<dbReference type="PANTHER" id="PTHR44757:SF2">
    <property type="entry name" value="BIOFILM ARCHITECTURE MAINTENANCE PROTEIN MBAA"/>
    <property type="match status" value="1"/>
</dbReference>
<dbReference type="InterPro" id="IPR000700">
    <property type="entry name" value="PAS-assoc_C"/>
</dbReference>
<proteinExistence type="predicted"/>
<dbReference type="Gene3D" id="3.20.20.450">
    <property type="entry name" value="EAL domain"/>
    <property type="match status" value="1"/>
</dbReference>
<dbReference type="InterPro" id="IPR013656">
    <property type="entry name" value="PAS_4"/>
</dbReference>
<dbReference type="PROSITE" id="PS50887">
    <property type="entry name" value="GGDEF"/>
    <property type="match status" value="1"/>
</dbReference>
<feature type="domain" description="PAC" evidence="2">
    <location>
        <begin position="332"/>
        <end position="384"/>
    </location>
</feature>
<dbReference type="RefSeq" id="WP_220809548.1">
    <property type="nucleotide sequence ID" value="NZ_BPMK01000014.1"/>
</dbReference>
<evidence type="ECO:0000259" key="2">
    <source>
        <dbReference type="PROSITE" id="PS50113"/>
    </source>
</evidence>
<comment type="caution">
    <text evidence="5">The sequence shown here is derived from an EMBL/GenBank/DDBJ whole genome shotgun (WGS) entry which is preliminary data.</text>
</comment>
<dbReference type="SMART" id="SM00267">
    <property type="entry name" value="GGDEF"/>
    <property type="match status" value="1"/>
</dbReference>
<dbReference type="InterPro" id="IPR000014">
    <property type="entry name" value="PAS"/>
</dbReference>
<dbReference type="InterPro" id="IPR013655">
    <property type="entry name" value="PAS_fold_3"/>
</dbReference>
<protein>
    <submittedName>
        <fullName evidence="5">GGDEF domain-containing protein</fullName>
    </submittedName>
</protein>
<dbReference type="CDD" id="cd01948">
    <property type="entry name" value="EAL"/>
    <property type="match status" value="1"/>
</dbReference>
<dbReference type="InterPro" id="IPR000160">
    <property type="entry name" value="GGDEF_dom"/>
</dbReference>
<feature type="domain" description="PAS" evidence="1">
    <location>
        <begin position="4"/>
        <end position="79"/>
    </location>
</feature>
<dbReference type="Pfam" id="PF08448">
    <property type="entry name" value="PAS_4"/>
    <property type="match status" value="1"/>
</dbReference>
<dbReference type="Pfam" id="PF08447">
    <property type="entry name" value="PAS_3"/>
    <property type="match status" value="2"/>
</dbReference>
<dbReference type="PROSITE" id="PS50883">
    <property type="entry name" value="EAL"/>
    <property type="match status" value="1"/>
</dbReference>
<dbReference type="Pfam" id="PF00990">
    <property type="entry name" value="GGDEF"/>
    <property type="match status" value="1"/>
</dbReference>
<dbReference type="InterPro" id="IPR001633">
    <property type="entry name" value="EAL_dom"/>
</dbReference>
<dbReference type="Gene3D" id="2.10.70.100">
    <property type="match status" value="1"/>
</dbReference>
<feature type="domain" description="GGDEF" evidence="4">
    <location>
        <begin position="416"/>
        <end position="549"/>
    </location>
</feature>
<dbReference type="SMART" id="SM00086">
    <property type="entry name" value="PAC"/>
    <property type="match status" value="3"/>
</dbReference>
<dbReference type="SUPFAM" id="SSF55073">
    <property type="entry name" value="Nucleotide cyclase"/>
    <property type="match status" value="1"/>
</dbReference>
<dbReference type="InterPro" id="IPR043128">
    <property type="entry name" value="Rev_trsase/Diguanyl_cyclase"/>
</dbReference>
<evidence type="ECO:0000313" key="6">
    <source>
        <dbReference type="Proteomes" id="UP000887222"/>
    </source>
</evidence>
<dbReference type="SMART" id="SM00052">
    <property type="entry name" value="EAL"/>
    <property type="match status" value="1"/>
</dbReference>
<dbReference type="CDD" id="cd01949">
    <property type="entry name" value="GGDEF"/>
    <property type="match status" value="1"/>
</dbReference>
<dbReference type="InterPro" id="IPR052155">
    <property type="entry name" value="Biofilm_reg_signaling"/>
</dbReference>
<evidence type="ECO:0000259" key="3">
    <source>
        <dbReference type="PROSITE" id="PS50883"/>
    </source>
</evidence>
<organism evidence="5 6">
    <name type="scientific">Noviherbaspirillum aridicola</name>
    <dbReference type="NCBI Taxonomy" id="2849687"/>
    <lineage>
        <taxon>Bacteria</taxon>
        <taxon>Pseudomonadati</taxon>
        <taxon>Pseudomonadota</taxon>
        <taxon>Betaproteobacteria</taxon>
        <taxon>Burkholderiales</taxon>
        <taxon>Oxalobacteraceae</taxon>
        <taxon>Noviherbaspirillum</taxon>
    </lineage>
</organism>
<feature type="domain" description="EAL" evidence="3">
    <location>
        <begin position="558"/>
        <end position="812"/>
    </location>
</feature>
<dbReference type="InterPro" id="IPR035919">
    <property type="entry name" value="EAL_sf"/>
</dbReference>
<dbReference type="InterPro" id="IPR001610">
    <property type="entry name" value="PAC"/>
</dbReference>
<dbReference type="PROSITE" id="PS50113">
    <property type="entry name" value="PAC"/>
    <property type="match status" value="2"/>
</dbReference>
<evidence type="ECO:0000259" key="4">
    <source>
        <dbReference type="PROSITE" id="PS50887"/>
    </source>
</evidence>
<dbReference type="NCBIfam" id="TIGR00254">
    <property type="entry name" value="GGDEF"/>
    <property type="match status" value="1"/>
</dbReference>
<accession>A0ABQ4Q7C7</accession>
<dbReference type="InterPro" id="IPR029787">
    <property type="entry name" value="Nucleotide_cyclase"/>
</dbReference>
<dbReference type="Gene3D" id="3.30.450.20">
    <property type="entry name" value="PAS domain"/>
    <property type="match status" value="3"/>
</dbReference>
<dbReference type="NCBIfam" id="TIGR00229">
    <property type="entry name" value="sensory_box"/>
    <property type="match status" value="3"/>
</dbReference>
<name>A0ABQ4Q7C7_9BURK</name>
<dbReference type="InterPro" id="IPR035965">
    <property type="entry name" value="PAS-like_dom_sf"/>
</dbReference>
<gene>
    <name evidence="5" type="ORF">NCCP691_31430</name>
</gene>
<dbReference type="SUPFAM" id="SSF141868">
    <property type="entry name" value="EAL domain-like"/>
    <property type="match status" value="1"/>
</dbReference>
<evidence type="ECO:0000313" key="5">
    <source>
        <dbReference type="EMBL" id="GIZ53129.1"/>
    </source>
</evidence>
<dbReference type="Proteomes" id="UP000887222">
    <property type="component" value="Unassembled WGS sequence"/>
</dbReference>
<dbReference type="PROSITE" id="PS50112">
    <property type="entry name" value="PAS"/>
    <property type="match status" value="2"/>
</dbReference>
<dbReference type="EMBL" id="BPMK01000014">
    <property type="protein sequence ID" value="GIZ53129.1"/>
    <property type="molecule type" value="Genomic_DNA"/>
</dbReference>
<dbReference type="SMART" id="SM00091">
    <property type="entry name" value="PAS"/>
    <property type="match status" value="3"/>
</dbReference>
<keyword evidence="6" id="KW-1185">Reference proteome</keyword>
<sequence>MQNNITTYKIIAENALDPIFLTDTEGTIRFANRAAEKVFGYGNEEFVGSGVHALLHHSHADGRPFAAEDCPLSHAYARGEAVEDLVQQFIRKDGRFVIVSCSLTPVFSSGETRGHVLYVRDISRRAQLEQARFADEARFRVLTDAMPQMVWELAPDGSVTFINERSREYFGEIGDDFAETIHPEDIARSQQAWREALGAGTEYRIEHRIRRRDGVYRWFLSHAVPFRDESGLITAWYGVSTDIDDIRRAGEVVRKSRETLRLATEAANLGLWDYYPQTDKLVWNESGKRLFGLPADASATLEGFLALVDPDDRQRVQAMMQEAMHAEAGARLDLQFRAAAEVHGLRWFRVYGKSIVDASGKPVRFIGVAMDITDIKLAEQRIRDASQRDTLTGLPNRALLFEYCGHLLAIARRTRSNGALLFIDLDRFKPINDTHGHDVGDQVLRQVAKRLLDCTRQEDIVGRLGGDEFVVALPHSDDTWGPATVARNLIERISQPYYVGNLQLQLSPSIGISLYPAHGESLDALIKCADAAMYEAKKSGPGRYRFYSPTLDDGSDQQLAIERRLREALDNNELVLHYQPVVDLESGRPTGVEALLRLPVPGREPLLPHQFMPAAESAGLVGRLGEWVAREACRQHQAWIAAGLPSMSVAINVAPQQFRQRSFVSQLADSVRNCGMDPSCLQVELKESTVLEDVPDTIAALQELRALGISVALDDFGVGYSSIGLLSTLPIDKLKIDQSFVNRIGQDAKSQAITDTVLALGRSLHLQVVGEGIESEEVFDYLRDQGCDQAQGYFFSKPLSAEAFEHWYRDSYAPAASLH</sequence>
<dbReference type="Gene3D" id="3.30.70.270">
    <property type="match status" value="1"/>
</dbReference>
<dbReference type="Pfam" id="PF00563">
    <property type="entry name" value="EAL"/>
    <property type="match status" value="1"/>
</dbReference>
<dbReference type="PANTHER" id="PTHR44757">
    <property type="entry name" value="DIGUANYLATE CYCLASE DGCP"/>
    <property type="match status" value="1"/>
</dbReference>
<dbReference type="SUPFAM" id="SSF55785">
    <property type="entry name" value="PYP-like sensor domain (PAS domain)"/>
    <property type="match status" value="3"/>
</dbReference>
<feature type="domain" description="PAC" evidence="2">
    <location>
        <begin position="203"/>
        <end position="255"/>
    </location>
</feature>
<dbReference type="CDD" id="cd00130">
    <property type="entry name" value="PAS"/>
    <property type="match status" value="3"/>
</dbReference>
<reference evidence="5 6" key="1">
    <citation type="journal article" date="2022" name="Int. J. Syst. Evol. Microbiol.">
        <title>Noviherbaspirillum aridicola sp. nov., isolated from an arid soil in Pakistan.</title>
        <authorList>
            <person name="Khan I.U."/>
            <person name="Saqib M."/>
            <person name="Amin A."/>
            <person name="Hussain F."/>
            <person name="Li L."/>
            <person name="Liu Y.H."/>
            <person name="Fang B.Z."/>
            <person name="Ahmed I."/>
            <person name="Li W.J."/>
        </authorList>
    </citation>
    <scope>NUCLEOTIDE SEQUENCE [LARGE SCALE GENOMIC DNA]</scope>
    <source>
        <strain evidence="5 6">NCCP-691</strain>
    </source>
</reference>
<evidence type="ECO:0000259" key="1">
    <source>
        <dbReference type="PROSITE" id="PS50112"/>
    </source>
</evidence>